<accession>A0A0C3FN23</accession>
<evidence type="ECO:0000313" key="2">
    <source>
        <dbReference type="Proteomes" id="UP000054166"/>
    </source>
</evidence>
<dbReference type="HOGENOM" id="CLU_1504020_0_0_1"/>
<reference evidence="1 2" key="1">
    <citation type="submission" date="2014-04" db="EMBL/GenBank/DDBJ databases">
        <authorList>
            <consortium name="DOE Joint Genome Institute"/>
            <person name="Kuo A."/>
            <person name="Tarkka M."/>
            <person name="Buscot F."/>
            <person name="Kohler A."/>
            <person name="Nagy L.G."/>
            <person name="Floudas D."/>
            <person name="Copeland A."/>
            <person name="Barry K.W."/>
            <person name="Cichocki N."/>
            <person name="Veneault-Fourrey C."/>
            <person name="LaButti K."/>
            <person name="Lindquist E.A."/>
            <person name="Lipzen A."/>
            <person name="Lundell T."/>
            <person name="Morin E."/>
            <person name="Murat C."/>
            <person name="Sun H."/>
            <person name="Tunlid A."/>
            <person name="Henrissat B."/>
            <person name="Grigoriev I.V."/>
            <person name="Hibbett D.S."/>
            <person name="Martin F."/>
            <person name="Nordberg H.P."/>
            <person name="Cantor M.N."/>
            <person name="Hua S.X."/>
        </authorList>
    </citation>
    <scope>NUCLEOTIDE SEQUENCE [LARGE SCALE GENOMIC DNA]</scope>
    <source>
        <strain evidence="1 2">F 1598</strain>
    </source>
</reference>
<reference evidence="2" key="2">
    <citation type="submission" date="2015-01" db="EMBL/GenBank/DDBJ databases">
        <title>Evolutionary Origins and Diversification of the Mycorrhizal Mutualists.</title>
        <authorList>
            <consortium name="DOE Joint Genome Institute"/>
            <consortium name="Mycorrhizal Genomics Consortium"/>
            <person name="Kohler A."/>
            <person name="Kuo A."/>
            <person name="Nagy L.G."/>
            <person name="Floudas D."/>
            <person name="Copeland A."/>
            <person name="Barry K.W."/>
            <person name="Cichocki N."/>
            <person name="Veneault-Fourrey C."/>
            <person name="LaButti K."/>
            <person name="Lindquist E.A."/>
            <person name="Lipzen A."/>
            <person name="Lundell T."/>
            <person name="Morin E."/>
            <person name="Murat C."/>
            <person name="Riley R."/>
            <person name="Ohm R."/>
            <person name="Sun H."/>
            <person name="Tunlid A."/>
            <person name="Henrissat B."/>
            <person name="Grigoriev I.V."/>
            <person name="Hibbett D.S."/>
            <person name="Martin F."/>
        </authorList>
    </citation>
    <scope>NUCLEOTIDE SEQUENCE [LARGE SCALE GENOMIC DNA]</scope>
    <source>
        <strain evidence="2">F 1598</strain>
    </source>
</reference>
<name>A0A0C3FN23_PILCF</name>
<proteinExistence type="predicted"/>
<dbReference type="Proteomes" id="UP000054166">
    <property type="component" value="Unassembled WGS sequence"/>
</dbReference>
<dbReference type="AlphaFoldDB" id="A0A0C3FN23"/>
<keyword evidence="2" id="KW-1185">Reference proteome</keyword>
<dbReference type="Gene3D" id="3.30.420.10">
    <property type="entry name" value="Ribonuclease H-like superfamily/Ribonuclease H"/>
    <property type="match status" value="1"/>
</dbReference>
<evidence type="ECO:0000313" key="1">
    <source>
        <dbReference type="EMBL" id="KIM80641.1"/>
    </source>
</evidence>
<organism evidence="1 2">
    <name type="scientific">Piloderma croceum (strain F 1598)</name>
    <dbReference type="NCBI Taxonomy" id="765440"/>
    <lineage>
        <taxon>Eukaryota</taxon>
        <taxon>Fungi</taxon>
        <taxon>Dikarya</taxon>
        <taxon>Basidiomycota</taxon>
        <taxon>Agaricomycotina</taxon>
        <taxon>Agaricomycetes</taxon>
        <taxon>Agaricomycetidae</taxon>
        <taxon>Atheliales</taxon>
        <taxon>Atheliaceae</taxon>
        <taxon>Piloderma</taxon>
    </lineage>
</organism>
<dbReference type="STRING" id="765440.A0A0C3FN23"/>
<dbReference type="EMBL" id="KN833003">
    <property type="protein sequence ID" value="KIM80641.1"/>
    <property type="molecule type" value="Genomic_DNA"/>
</dbReference>
<gene>
    <name evidence="1" type="ORF">PILCRDRAFT_9457</name>
</gene>
<evidence type="ECO:0008006" key="3">
    <source>
        <dbReference type="Google" id="ProtNLM"/>
    </source>
</evidence>
<dbReference type="GO" id="GO:0003676">
    <property type="term" value="F:nucleic acid binding"/>
    <property type="evidence" value="ECO:0007669"/>
    <property type="project" value="InterPro"/>
</dbReference>
<dbReference type="SUPFAM" id="SSF53098">
    <property type="entry name" value="Ribonuclease H-like"/>
    <property type="match status" value="1"/>
</dbReference>
<protein>
    <recommendedName>
        <fullName evidence="3">Integrase catalytic domain-containing protein</fullName>
    </recommendedName>
</protein>
<dbReference type="OrthoDB" id="3234307at2759"/>
<dbReference type="InParanoid" id="A0A0C3FN23"/>
<dbReference type="InterPro" id="IPR036397">
    <property type="entry name" value="RNaseH_sf"/>
</dbReference>
<sequence length="179" mass="19724">MAILDSPHPTEHPLVTTFKGDIFFAPVVNHLLGKTTGDSIAERRKAMHRAEGFMVEDNKLWRACIECSHCKGFGPAKLNALLQPIRRVKPFDLTAGDYVSLPTGKGGFKTLDYATPRAFMSDGGSHFKNGTVNEFCNDNNIQHIITPAYAPWTPLEDLEIAEAEECMMDDTVLESPSGT</sequence>
<dbReference type="InterPro" id="IPR012337">
    <property type="entry name" value="RNaseH-like_sf"/>
</dbReference>